<dbReference type="InterPro" id="IPR054612">
    <property type="entry name" value="Phage_capsid-like_C"/>
</dbReference>
<comment type="caution">
    <text evidence="8">The sequence shown here is derived from an EMBL/GenBank/DDBJ whole genome shotgun (WGS) entry which is preliminary data.</text>
</comment>
<dbReference type="AlphaFoldDB" id="A0A4Z1CKV6"/>
<dbReference type="EMBL" id="SRPG01000168">
    <property type="protein sequence ID" value="TGN54891.1"/>
    <property type="molecule type" value="Genomic_DNA"/>
</dbReference>
<sequence>MRFTDTRTALLTRFDPGPDMGDPPPHAAPVDAAAEVLDADGRTVALSFSSEHPVLRDYDGQPAWEVLDHTPGAADLSRLNSGAAPLLRDHRGNLDSQIGTVVSAEVAEGRGRAVVRIAATPEGDALLARIRDGEIRNVSVGYAVHAAEQTGSHEGKPVVRATRWEAVEISLVATPADPTVGVGRSFSKGSNMTKTTTIPAGETAERTRAAEIATMGRRFDVPADAVTDAIARGTSVAEFSRSVLDGMSNDTATATRASMAAPALAARENPYSLVRAIAAQAAGNWSEAGFEREVAQEMHRRRGRAASGFYVPTAALVRSEGRALLTTANAGSLIGTDHMGDKFVESLKPQVRVLELGATMLSGLIEDASIPRMTNGTAAQWIAEDDAAEESDPTFDAVALKLKQLSANARLSRRQLKQSLPALDQILIQNMRDQIAIALDLAAIAGTGTGNQPRGVLNVPGIHTRDMGENGGAINWAEITALAAMVKGANAAADSLGWLTNHKVEGAMQSTPRIAGDATMILSPDEADPVIARHRARFSGNVPSDLVKGTGTGLSAMIFGNWSDLLIGQWGGVDVIVDDATEAHKGNVRIAAHSEWDIAVRHAEAFGAITDISTPA</sequence>
<dbReference type="GO" id="GO:0006508">
    <property type="term" value="P:proteolysis"/>
    <property type="evidence" value="ECO:0007669"/>
    <property type="project" value="UniProtKB-KW"/>
</dbReference>
<feature type="domain" description="Prohead serine protease" evidence="6">
    <location>
        <begin position="72"/>
        <end position="192"/>
    </location>
</feature>
<proteinExistence type="predicted"/>
<evidence type="ECO:0000256" key="1">
    <source>
        <dbReference type="ARBA" id="ARBA00004328"/>
    </source>
</evidence>
<keyword evidence="3" id="KW-0645">Protease</keyword>
<dbReference type="Proteomes" id="UP000297972">
    <property type="component" value="Unassembled WGS sequence"/>
</dbReference>
<dbReference type="InterPro" id="IPR024455">
    <property type="entry name" value="Phage_capsid"/>
</dbReference>
<protein>
    <submittedName>
        <fullName evidence="8">Phage major capsid protein</fullName>
    </submittedName>
</protein>
<dbReference type="SUPFAM" id="SSF56563">
    <property type="entry name" value="Major capsid protein gp5"/>
    <property type="match status" value="1"/>
</dbReference>
<keyword evidence="2" id="KW-1188">Viral release from host cell</keyword>
<reference evidence="8 9" key="1">
    <citation type="submission" date="2019-03" db="EMBL/GenBank/DDBJ databases">
        <authorList>
            <person name="Li J."/>
        </authorList>
    </citation>
    <scope>NUCLEOTIDE SEQUENCE [LARGE SCALE GENOMIC DNA]</scope>
    <source>
        <strain evidence="8 9">3058</strain>
    </source>
</reference>
<accession>A0A4Z1CKV6</accession>
<keyword evidence="9" id="KW-1185">Reference proteome</keyword>
<evidence type="ECO:0000313" key="8">
    <source>
        <dbReference type="EMBL" id="TGN54891.1"/>
    </source>
</evidence>
<feature type="region of interest" description="Disordered" evidence="5">
    <location>
        <begin position="1"/>
        <end position="25"/>
    </location>
</feature>
<dbReference type="GO" id="GO:0008233">
    <property type="term" value="F:peptidase activity"/>
    <property type="evidence" value="ECO:0007669"/>
    <property type="project" value="UniProtKB-KW"/>
</dbReference>
<evidence type="ECO:0000256" key="4">
    <source>
        <dbReference type="ARBA" id="ARBA00022801"/>
    </source>
</evidence>
<evidence type="ECO:0000259" key="6">
    <source>
        <dbReference type="Pfam" id="PF04586"/>
    </source>
</evidence>
<evidence type="ECO:0000256" key="5">
    <source>
        <dbReference type="SAM" id="MobiDB-lite"/>
    </source>
</evidence>
<dbReference type="Gene3D" id="3.30.2400.10">
    <property type="entry name" value="Major capsid protein gp5"/>
    <property type="match status" value="1"/>
</dbReference>
<dbReference type="InterPro" id="IPR054613">
    <property type="entry name" value="Peptidase_S78_dom"/>
</dbReference>
<evidence type="ECO:0000313" key="9">
    <source>
        <dbReference type="Proteomes" id="UP000297972"/>
    </source>
</evidence>
<keyword evidence="4" id="KW-0378">Hydrolase</keyword>
<organism evidence="8 9">
    <name type="scientific">Paracoccus liaowanqingii</name>
    <dbReference type="NCBI Taxonomy" id="2560053"/>
    <lineage>
        <taxon>Bacteria</taxon>
        <taxon>Pseudomonadati</taxon>
        <taxon>Pseudomonadota</taxon>
        <taxon>Alphaproteobacteria</taxon>
        <taxon>Rhodobacterales</taxon>
        <taxon>Paracoccaceae</taxon>
        <taxon>Paracoccus</taxon>
    </lineage>
</organism>
<evidence type="ECO:0000256" key="3">
    <source>
        <dbReference type="ARBA" id="ARBA00022670"/>
    </source>
</evidence>
<dbReference type="NCBIfam" id="TIGR01554">
    <property type="entry name" value="major_cap_HK97"/>
    <property type="match status" value="1"/>
</dbReference>
<dbReference type="Pfam" id="PF04586">
    <property type="entry name" value="Peptidase_S78"/>
    <property type="match status" value="1"/>
</dbReference>
<gene>
    <name evidence="8" type="ORF">E4L95_15255</name>
</gene>
<dbReference type="Pfam" id="PF05065">
    <property type="entry name" value="Phage_capsid"/>
    <property type="match status" value="1"/>
</dbReference>
<feature type="domain" description="Phage capsid-like C-terminal" evidence="7">
    <location>
        <begin position="339"/>
        <end position="609"/>
    </location>
</feature>
<comment type="subcellular location">
    <subcellularLocation>
        <location evidence="1">Virion</location>
    </subcellularLocation>
</comment>
<dbReference type="RefSeq" id="WP_135818332.1">
    <property type="nucleotide sequence ID" value="NZ_SRPG01000168.1"/>
</dbReference>
<evidence type="ECO:0000256" key="2">
    <source>
        <dbReference type="ARBA" id="ARBA00022612"/>
    </source>
</evidence>
<name>A0A4Z1CKV6_9RHOB</name>
<dbReference type="OrthoDB" id="9806592at2"/>
<evidence type="ECO:0000259" key="7">
    <source>
        <dbReference type="Pfam" id="PF05065"/>
    </source>
</evidence>